<sequence length="311" mass="33936">MFSYDTATYRTTDYGFFGPDSISWKLWTAPTALIAFQRSVVLEHFDAPLAAAVADMGGIYNDPARRLDATLAYFVTVATADSKTAIEASEHLMTVHAKATGIEPISGRRYAANNPASQLWIHVTGWHSVLKCYEEYGPGPLTADEERRYWAESAIAAQLQTCDPDQVPTSRGEVHDYFDRVRPGLCTSERAQRGMHYLLRTEGAAGNRRFWLGSRLIAPATVATLPKWMREIGGFDQPALVDLAARPLTRAAVAAAANPAVAQRLIRPLAPMTAAVLAAHRASAPPADPVTVTPAQARERYGTRQRATAAR</sequence>
<accession>A0ABP7PTT4</accession>
<evidence type="ECO:0000313" key="3">
    <source>
        <dbReference type="EMBL" id="GAA3971201.1"/>
    </source>
</evidence>
<evidence type="ECO:0000313" key="4">
    <source>
        <dbReference type="Proteomes" id="UP001418444"/>
    </source>
</evidence>
<dbReference type="Proteomes" id="UP001418444">
    <property type="component" value="Unassembled WGS sequence"/>
</dbReference>
<dbReference type="InterPro" id="IPR018713">
    <property type="entry name" value="MPAB/Lcp_cat_dom"/>
</dbReference>
<feature type="region of interest" description="Disordered" evidence="1">
    <location>
        <begin position="283"/>
        <end position="311"/>
    </location>
</feature>
<protein>
    <submittedName>
        <fullName evidence="3">Oxygenase MpaB family protein</fullName>
    </submittedName>
</protein>
<name>A0ABP7PTT4_9ACTN</name>
<keyword evidence="4" id="KW-1185">Reference proteome</keyword>
<feature type="compositionally biased region" description="Low complexity" evidence="1">
    <location>
        <begin position="283"/>
        <end position="295"/>
    </location>
</feature>
<comment type="caution">
    <text evidence="3">The sequence shown here is derived from an EMBL/GenBank/DDBJ whole genome shotgun (WGS) entry which is preliminary data.</text>
</comment>
<proteinExistence type="predicted"/>
<dbReference type="EMBL" id="BAAAZW010000015">
    <property type="protein sequence ID" value="GAA3971201.1"/>
    <property type="molecule type" value="Genomic_DNA"/>
</dbReference>
<dbReference type="Pfam" id="PF09995">
    <property type="entry name" value="MPAB_Lcp_cat"/>
    <property type="match status" value="1"/>
</dbReference>
<evidence type="ECO:0000256" key="1">
    <source>
        <dbReference type="SAM" id="MobiDB-lite"/>
    </source>
</evidence>
<evidence type="ECO:0000259" key="2">
    <source>
        <dbReference type="Pfam" id="PF09995"/>
    </source>
</evidence>
<dbReference type="PANTHER" id="PTHR36151">
    <property type="entry name" value="BLR2777 PROTEIN"/>
    <property type="match status" value="1"/>
</dbReference>
<feature type="domain" description="ER-bound oxygenase mpaB/mpaB'/Rubber oxygenase catalytic" evidence="2">
    <location>
        <begin position="24"/>
        <end position="252"/>
    </location>
</feature>
<organism evidence="3 4">
    <name type="scientific">Gordonia caeni</name>
    <dbReference type="NCBI Taxonomy" id="1007097"/>
    <lineage>
        <taxon>Bacteria</taxon>
        <taxon>Bacillati</taxon>
        <taxon>Actinomycetota</taxon>
        <taxon>Actinomycetes</taxon>
        <taxon>Mycobacteriales</taxon>
        <taxon>Gordoniaceae</taxon>
        <taxon>Gordonia</taxon>
    </lineage>
</organism>
<gene>
    <name evidence="3" type="ORF">GCM10022231_35860</name>
</gene>
<dbReference type="RefSeq" id="WP_344786107.1">
    <property type="nucleotide sequence ID" value="NZ_BAAAZW010000015.1"/>
</dbReference>
<reference evidence="4" key="1">
    <citation type="journal article" date="2019" name="Int. J. Syst. Evol. Microbiol.">
        <title>The Global Catalogue of Microorganisms (GCM) 10K type strain sequencing project: providing services to taxonomists for standard genome sequencing and annotation.</title>
        <authorList>
            <consortium name="The Broad Institute Genomics Platform"/>
            <consortium name="The Broad Institute Genome Sequencing Center for Infectious Disease"/>
            <person name="Wu L."/>
            <person name="Ma J."/>
        </authorList>
    </citation>
    <scope>NUCLEOTIDE SEQUENCE [LARGE SCALE GENOMIC DNA]</scope>
    <source>
        <strain evidence="4">JCM 16923</strain>
    </source>
</reference>
<dbReference type="PANTHER" id="PTHR36151:SF3">
    <property type="entry name" value="ER-BOUND OXYGENASE MPAB_MPAB'_RUBBER OXYGENASE CATALYTIC DOMAIN-CONTAINING PROTEIN"/>
    <property type="match status" value="1"/>
</dbReference>